<protein>
    <submittedName>
        <fullName evidence="18">Cuticlin-1</fullName>
    </submittedName>
</protein>
<evidence type="ECO:0000256" key="12">
    <source>
        <dbReference type="PROSITE-ProRule" id="PRU00108"/>
    </source>
</evidence>
<dbReference type="Pfam" id="PF25301">
    <property type="entry name" value="CUT_C"/>
    <property type="match status" value="1"/>
</dbReference>
<dbReference type="SUPFAM" id="SSF46689">
    <property type="entry name" value="Homeodomain-like"/>
    <property type="match status" value="1"/>
</dbReference>
<feature type="domain" description="Homeobox" evidence="16">
    <location>
        <begin position="730"/>
        <end position="790"/>
    </location>
</feature>
<evidence type="ECO:0000256" key="14">
    <source>
        <dbReference type="SAM" id="MobiDB-lite"/>
    </source>
</evidence>
<dbReference type="GO" id="GO:0005886">
    <property type="term" value="C:plasma membrane"/>
    <property type="evidence" value="ECO:0007669"/>
    <property type="project" value="UniProtKB-SubCell"/>
</dbReference>
<dbReference type="GO" id="GO:0005634">
    <property type="term" value="C:nucleus"/>
    <property type="evidence" value="ECO:0007669"/>
    <property type="project" value="UniProtKB-SubCell"/>
</dbReference>
<dbReference type="PANTHER" id="PTHR22907">
    <property type="entry name" value="GH04558P"/>
    <property type="match status" value="1"/>
</dbReference>
<evidence type="ECO:0000313" key="18">
    <source>
        <dbReference type="EMBL" id="KRX24372.1"/>
    </source>
</evidence>
<dbReference type="InterPro" id="IPR020479">
    <property type="entry name" value="HD_metazoa"/>
</dbReference>
<dbReference type="InterPro" id="IPR056953">
    <property type="entry name" value="CUT_N"/>
</dbReference>
<evidence type="ECO:0000256" key="1">
    <source>
        <dbReference type="ARBA" id="ARBA00004123"/>
    </source>
</evidence>
<dbReference type="GO" id="GO:0000981">
    <property type="term" value="F:DNA-binding transcription factor activity, RNA polymerase II-specific"/>
    <property type="evidence" value="ECO:0007669"/>
    <property type="project" value="InterPro"/>
</dbReference>
<evidence type="ECO:0000256" key="10">
    <source>
        <dbReference type="ARBA" id="ARBA00023155"/>
    </source>
</evidence>
<keyword evidence="7 15" id="KW-1133">Transmembrane helix</keyword>
<keyword evidence="19" id="KW-1185">Reference proteome</keyword>
<feature type="DNA-binding region" description="Homeobox" evidence="12">
    <location>
        <begin position="732"/>
        <end position="791"/>
    </location>
</feature>
<reference evidence="18 19" key="1">
    <citation type="submission" date="2015-01" db="EMBL/GenBank/DDBJ databases">
        <title>Evolution of Trichinella species and genotypes.</title>
        <authorList>
            <person name="Korhonen P.K."/>
            <person name="Edoardo P."/>
            <person name="Giuseppe L.R."/>
            <person name="Gasser R.B."/>
        </authorList>
    </citation>
    <scope>NUCLEOTIDE SEQUENCE [LARGE SCALE GENOMIC DNA]</scope>
    <source>
        <strain evidence="18">ISS37</strain>
    </source>
</reference>
<dbReference type="GO" id="GO:0003677">
    <property type="term" value="F:DNA binding"/>
    <property type="evidence" value="ECO:0007669"/>
    <property type="project" value="UniProtKB-UniRule"/>
</dbReference>
<keyword evidence="9 15" id="KW-0472">Membrane</keyword>
<keyword evidence="4" id="KW-1003">Cell membrane</keyword>
<dbReference type="FunFam" id="1.10.10.60:FF:000373">
    <property type="entry name" value="Blast:Brain-specific homeobox protein"/>
    <property type="match status" value="1"/>
</dbReference>
<comment type="subcellular location">
    <subcellularLocation>
        <location evidence="2">Cell membrane</location>
        <topology evidence="2">Single-pass type I membrane protein</topology>
    </subcellularLocation>
    <subcellularLocation>
        <location evidence="1 12 13">Nucleus</location>
    </subcellularLocation>
</comment>
<organism evidence="18 19">
    <name type="scientific">Trichinella nelsoni</name>
    <dbReference type="NCBI Taxonomy" id="6336"/>
    <lineage>
        <taxon>Eukaryota</taxon>
        <taxon>Metazoa</taxon>
        <taxon>Ecdysozoa</taxon>
        <taxon>Nematoda</taxon>
        <taxon>Enoplea</taxon>
        <taxon>Dorylaimia</taxon>
        <taxon>Trichinellida</taxon>
        <taxon>Trichinellidae</taxon>
        <taxon>Trichinella</taxon>
    </lineage>
</organism>
<dbReference type="PROSITE" id="PS51034">
    <property type="entry name" value="ZP_2"/>
    <property type="match status" value="1"/>
</dbReference>
<dbReference type="EMBL" id="JYDL01000018">
    <property type="protein sequence ID" value="KRX24372.1"/>
    <property type="molecule type" value="Genomic_DNA"/>
</dbReference>
<evidence type="ECO:0000256" key="8">
    <source>
        <dbReference type="ARBA" id="ARBA00023125"/>
    </source>
</evidence>
<dbReference type="AlphaFoldDB" id="A0A0V0SCE0"/>
<evidence type="ECO:0000313" key="19">
    <source>
        <dbReference type="Proteomes" id="UP000054630"/>
    </source>
</evidence>
<dbReference type="Gene3D" id="1.10.10.60">
    <property type="entry name" value="Homeodomain-like"/>
    <property type="match status" value="1"/>
</dbReference>
<evidence type="ECO:0000256" key="11">
    <source>
        <dbReference type="ARBA" id="ARBA00023242"/>
    </source>
</evidence>
<dbReference type="CDD" id="cd00086">
    <property type="entry name" value="homeodomain"/>
    <property type="match status" value="1"/>
</dbReference>
<comment type="caution">
    <text evidence="18">The sequence shown here is derived from an EMBL/GenBank/DDBJ whole genome shotgun (WGS) entry which is preliminary data.</text>
</comment>
<dbReference type="Pfam" id="PF25057">
    <property type="entry name" value="CUT_N"/>
    <property type="match status" value="2"/>
</dbReference>
<evidence type="ECO:0000259" key="17">
    <source>
        <dbReference type="PROSITE" id="PS51034"/>
    </source>
</evidence>
<dbReference type="InterPro" id="IPR051962">
    <property type="entry name" value="Cuticlin"/>
</dbReference>
<dbReference type="PRINTS" id="PR00024">
    <property type="entry name" value="HOMEOBOX"/>
</dbReference>
<keyword evidence="3" id="KW-0193">Cuticle</keyword>
<accession>A0A0V0SCE0</accession>
<dbReference type="SMART" id="SM00241">
    <property type="entry name" value="ZP"/>
    <property type="match status" value="1"/>
</dbReference>
<keyword evidence="8 12" id="KW-0238">DNA-binding</keyword>
<evidence type="ECO:0000256" key="5">
    <source>
        <dbReference type="ARBA" id="ARBA00022692"/>
    </source>
</evidence>
<evidence type="ECO:0000256" key="2">
    <source>
        <dbReference type="ARBA" id="ARBA00004251"/>
    </source>
</evidence>
<dbReference type="SMART" id="SM00389">
    <property type="entry name" value="HOX"/>
    <property type="match status" value="1"/>
</dbReference>
<evidence type="ECO:0000256" key="3">
    <source>
        <dbReference type="ARBA" id="ARBA00022460"/>
    </source>
</evidence>
<name>A0A0V0SCE0_9BILA</name>
<evidence type="ECO:0000256" key="13">
    <source>
        <dbReference type="RuleBase" id="RU000682"/>
    </source>
</evidence>
<evidence type="ECO:0000256" key="7">
    <source>
        <dbReference type="ARBA" id="ARBA00022989"/>
    </source>
</evidence>
<dbReference type="PANTHER" id="PTHR22907:SF54">
    <property type="entry name" value="GH04558P"/>
    <property type="match status" value="1"/>
</dbReference>
<dbReference type="PROSITE" id="PS50071">
    <property type="entry name" value="HOMEOBOX_2"/>
    <property type="match status" value="1"/>
</dbReference>
<dbReference type="InterPro" id="IPR001356">
    <property type="entry name" value="HD"/>
</dbReference>
<evidence type="ECO:0000259" key="16">
    <source>
        <dbReference type="PROSITE" id="PS50071"/>
    </source>
</evidence>
<dbReference type="PROSITE" id="PS00027">
    <property type="entry name" value="HOMEOBOX_1"/>
    <property type="match status" value="1"/>
</dbReference>
<gene>
    <name evidence="18" type="primary">cut-1</name>
    <name evidence="18" type="ORF">T07_12088</name>
</gene>
<feature type="transmembrane region" description="Helical" evidence="15">
    <location>
        <begin position="528"/>
        <end position="553"/>
    </location>
</feature>
<dbReference type="Pfam" id="PF00046">
    <property type="entry name" value="Homeodomain"/>
    <property type="match status" value="1"/>
</dbReference>
<dbReference type="InterPro" id="IPR017970">
    <property type="entry name" value="Homeobox_CS"/>
</dbReference>
<keyword evidence="5 15" id="KW-0812">Transmembrane</keyword>
<sequence length="815" mass="91005">MTVALSLKFVKTTVSLKVTSGLSLNGLLRLQHLFMLSNNRQMASKFDIFRLGPFCRQPIDKAIYCFLTLVVLCCLENIRTGEDGHKLTIDETSSLGGVHHTASDHQSSTGNPFHCIHSCTWTMPSAAPSDHRMTRLVAFVPASLFILTSYITMSRSQTFPALDNGVIGYPDVVCGSDSIQVFIKMKKPFRGKIYVKGEHGNPDCQKIYNTNPPIPPKNFLQWPNGKEHFVQPRHCPPCPPCEPQLNSHIASALHVHDEPKSVQMAVRIGSCRMRRERTLNPPGVAMSFTAVVSFHNHFITKIDRAYQIRCFYMETDKTVSSLLSVNLPTTTELRAQAPMPSCEYTIRRGSPDGPLVRFAKIALFGMLVHSCYVDDGRDQRVLVVDEKGCSLDPFLIGDLSYIDSMTAFVPANVFKFADRTALDFQCAISICIFASGSCDGVTPPNCEKRIKRYAKIEPVNNSFLVENIADNELDISAQEIHVIDIDDGISLQELEDFEQLHFKDHSSKFPRNSNADFEDRSFCLSIPAFSVLVSLCTFLFTLSVMILSVFYMARKQDVPLLVRAIMEMSHSESTCLPSVVIKQSNLNTSKFLIDNLLVDNNVQKMYNKLPFYANGSSSLNNSVCRLGNSITTANSSKEFVQRIQPPISIALTTDVGNISSSSNTPHQSLFSLPIRAGHSSESFLASLTPWIQYNAWPIENPLVFTAQGVPGLWQSPSDAALANAAGSKSYRRRKARTVFSDYQLQGLEKRFDCQRYLSTPERIELAAALNLSETQVKTWFQNRRMKHKKVTRKQSEGEPSAAANGHAIPTFKEFE</sequence>
<dbReference type="OrthoDB" id="6139674at2759"/>
<evidence type="ECO:0000256" key="6">
    <source>
        <dbReference type="ARBA" id="ARBA00022729"/>
    </source>
</evidence>
<keyword evidence="11 12" id="KW-0539">Nucleus</keyword>
<feature type="domain" description="ZP" evidence="17">
    <location>
        <begin position="173"/>
        <end position="445"/>
    </location>
</feature>
<keyword evidence="10 12" id="KW-0371">Homeobox</keyword>
<dbReference type="InterPro" id="IPR057475">
    <property type="entry name" value="CUT_C"/>
</dbReference>
<dbReference type="STRING" id="6336.A0A0V0SCE0"/>
<dbReference type="GO" id="GO:0042302">
    <property type="term" value="F:structural constituent of cuticle"/>
    <property type="evidence" value="ECO:0007669"/>
    <property type="project" value="UniProtKB-KW"/>
</dbReference>
<dbReference type="InterPro" id="IPR001507">
    <property type="entry name" value="ZP_dom"/>
</dbReference>
<dbReference type="Proteomes" id="UP000054630">
    <property type="component" value="Unassembled WGS sequence"/>
</dbReference>
<evidence type="ECO:0000256" key="9">
    <source>
        <dbReference type="ARBA" id="ARBA00023136"/>
    </source>
</evidence>
<evidence type="ECO:0000256" key="15">
    <source>
        <dbReference type="SAM" id="Phobius"/>
    </source>
</evidence>
<evidence type="ECO:0000256" key="4">
    <source>
        <dbReference type="ARBA" id="ARBA00022475"/>
    </source>
</evidence>
<dbReference type="InterPro" id="IPR009057">
    <property type="entry name" value="Homeodomain-like_sf"/>
</dbReference>
<keyword evidence="6" id="KW-0732">Signal</keyword>
<proteinExistence type="predicted"/>
<feature type="region of interest" description="Disordered" evidence="14">
    <location>
        <begin position="787"/>
        <end position="815"/>
    </location>
</feature>